<keyword evidence="1" id="KW-0812">Transmembrane</keyword>
<feature type="transmembrane region" description="Helical" evidence="1">
    <location>
        <begin position="85"/>
        <end position="107"/>
    </location>
</feature>
<feature type="transmembrane region" description="Helical" evidence="1">
    <location>
        <begin position="312"/>
        <end position="331"/>
    </location>
</feature>
<feature type="transmembrane region" description="Helical" evidence="1">
    <location>
        <begin position="192"/>
        <end position="214"/>
    </location>
</feature>
<dbReference type="Proteomes" id="UP000192132">
    <property type="component" value="Unassembled WGS sequence"/>
</dbReference>
<keyword evidence="1" id="KW-0472">Membrane</keyword>
<evidence type="ECO:0000256" key="1">
    <source>
        <dbReference type="SAM" id="Phobius"/>
    </source>
</evidence>
<proteinExistence type="predicted"/>
<feature type="transmembrane region" description="Helical" evidence="1">
    <location>
        <begin position="379"/>
        <end position="405"/>
    </location>
</feature>
<feature type="transmembrane region" description="Helical" evidence="1">
    <location>
        <begin position="169"/>
        <end position="187"/>
    </location>
</feature>
<evidence type="ECO:0000313" key="3">
    <source>
        <dbReference type="Proteomes" id="UP000192132"/>
    </source>
</evidence>
<comment type="caution">
    <text evidence="2">The sequence shown here is derived from an EMBL/GenBank/DDBJ whole genome shotgun (WGS) entry which is preliminary data.</text>
</comment>
<keyword evidence="1" id="KW-1133">Transmembrane helix</keyword>
<protein>
    <submittedName>
        <fullName evidence="2">Uncharacterized protein</fullName>
    </submittedName>
</protein>
<sequence length="407" mass="44596">MLVLVGAFFQTHIFWSKNVKKTVINKRFALALAQLKPNVMWNRTPMNSPLILRASSILAGLTITLLLAGWIVPFIQFSSASQFDFWLVWLLCMIILALPFSLLEIALAKRSKANPLPALLVLTREADAKPAWRITGWLAAAVMSLVSGGLLYQSASMVFEGLGHRPAELMGYLSIGLILAGVALSFVPRAILILVASIAAIIATILSFVQMGVGHWQWTAFSLQEWAWAVSLALIATGLGYGMYWQLNASQSVEKASKTALPIWTGQLAGGVMIAMVQGFHGTHTLWLYGIALLAGAAFLISLLREQLQARGLSMVLQWLFVLLGLLLWLVPMQPVLTTLTVILALVVCLLYAIFSGWMMKISHLRKALNFDQEVVYNLWRIAVRVVIPVAIVVAIMGLILGLVLPA</sequence>
<dbReference type="AlphaFoldDB" id="A0A1S8CUW0"/>
<accession>A0A1S8CUW0</accession>
<reference evidence="2 3" key="1">
    <citation type="submission" date="2016-10" db="EMBL/GenBank/DDBJ databases">
        <title>Draft Genome sequence of Alkanindiges sp. strain H1.</title>
        <authorList>
            <person name="Subhash Y."/>
            <person name="Lee S."/>
        </authorList>
    </citation>
    <scope>NUCLEOTIDE SEQUENCE [LARGE SCALE GENOMIC DNA]</scope>
    <source>
        <strain evidence="2 3">H1</strain>
    </source>
</reference>
<dbReference type="SUPFAM" id="SSF161070">
    <property type="entry name" value="SNF-like"/>
    <property type="match status" value="1"/>
</dbReference>
<keyword evidence="3" id="KW-1185">Reference proteome</keyword>
<dbReference type="InterPro" id="IPR037272">
    <property type="entry name" value="SNS_sf"/>
</dbReference>
<organism evidence="2 3">
    <name type="scientific">Alkanindiges hydrocarboniclasticus</name>
    <dbReference type="NCBI Taxonomy" id="1907941"/>
    <lineage>
        <taxon>Bacteria</taxon>
        <taxon>Pseudomonadati</taxon>
        <taxon>Pseudomonadota</taxon>
        <taxon>Gammaproteobacteria</taxon>
        <taxon>Moraxellales</taxon>
        <taxon>Moraxellaceae</taxon>
        <taxon>Alkanindiges</taxon>
    </lineage>
</organism>
<feature type="transmembrane region" description="Helical" evidence="1">
    <location>
        <begin position="134"/>
        <end position="154"/>
    </location>
</feature>
<dbReference type="EMBL" id="MLCN01000023">
    <property type="protein sequence ID" value="ONG39476.1"/>
    <property type="molecule type" value="Genomic_DNA"/>
</dbReference>
<name>A0A1S8CUW0_9GAMM</name>
<feature type="transmembrane region" description="Helical" evidence="1">
    <location>
        <begin position="226"/>
        <end position="247"/>
    </location>
</feature>
<gene>
    <name evidence="2" type="ORF">BKE30_08915</name>
</gene>
<dbReference type="STRING" id="1907941.BKE30_08915"/>
<feature type="transmembrane region" description="Helical" evidence="1">
    <location>
        <begin position="259"/>
        <end position="280"/>
    </location>
</feature>
<feature type="transmembrane region" description="Helical" evidence="1">
    <location>
        <begin position="337"/>
        <end position="358"/>
    </location>
</feature>
<evidence type="ECO:0000313" key="2">
    <source>
        <dbReference type="EMBL" id="ONG39476.1"/>
    </source>
</evidence>
<feature type="transmembrane region" description="Helical" evidence="1">
    <location>
        <begin position="50"/>
        <end position="73"/>
    </location>
</feature>
<feature type="transmembrane region" description="Helical" evidence="1">
    <location>
        <begin position="286"/>
        <end position="305"/>
    </location>
</feature>